<proteinExistence type="predicted"/>
<feature type="compositionally biased region" description="Polar residues" evidence="1">
    <location>
        <begin position="50"/>
        <end position="59"/>
    </location>
</feature>
<comment type="caution">
    <text evidence="2">The sequence shown here is derived from an EMBL/GenBank/DDBJ whole genome shotgun (WGS) entry which is preliminary data.</text>
</comment>
<evidence type="ECO:0000313" key="3">
    <source>
        <dbReference type="Proteomes" id="UP000624404"/>
    </source>
</evidence>
<gene>
    <name evidence="2" type="ORF">SCLTRI_LOCUS9955</name>
</gene>
<keyword evidence="3" id="KW-1185">Reference proteome</keyword>
<organism evidence="2 3">
    <name type="scientific">Sclerotinia trifoliorum</name>
    <dbReference type="NCBI Taxonomy" id="28548"/>
    <lineage>
        <taxon>Eukaryota</taxon>
        <taxon>Fungi</taxon>
        <taxon>Dikarya</taxon>
        <taxon>Ascomycota</taxon>
        <taxon>Pezizomycotina</taxon>
        <taxon>Leotiomycetes</taxon>
        <taxon>Helotiales</taxon>
        <taxon>Sclerotiniaceae</taxon>
        <taxon>Sclerotinia</taxon>
    </lineage>
</organism>
<feature type="compositionally biased region" description="Low complexity" evidence="1">
    <location>
        <begin position="60"/>
        <end position="71"/>
    </location>
</feature>
<accession>A0A8H2W5V7</accession>
<reference evidence="2" key="1">
    <citation type="submission" date="2020-10" db="EMBL/GenBank/DDBJ databases">
        <authorList>
            <person name="Kusch S."/>
        </authorList>
    </citation>
    <scope>NUCLEOTIDE SEQUENCE</scope>
    <source>
        <strain evidence="2">SwB9</strain>
    </source>
</reference>
<dbReference type="OrthoDB" id="3944408at2759"/>
<name>A0A8H2W5V7_9HELO</name>
<evidence type="ECO:0000256" key="1">
    <source>
        <dbReference type="SAM" id="MobiDB-lite"/>
    </source>
</evidence>
<protein>
    <submittedName>
        <fullName evidence="2">81a4f605-ebb0-461f-b832-b025b5f90e9b</fullName>
    </submittedName>
</protein>
<dbReference type="AlphaFoldDB" id="A0A8H2W5V7"/>
<dbReference type="EMBL" id="CAJHIA010000036">
    <property type="protein sequence ID" value="CAD6453496.1"/>
    <property type="molecule type" value="Genomic_DNA"/>
</dbReference>
<sequence length="164" mass="18334">MRAMEMDRNNPLSTLEITNLQPTNPPTLHFKMKTESNLFLPFPIAPSESSRLPTPSLMDSPTSPNTPTFSNTGVISINSSISSPANLNNRMMGTSLFGPPLYKQMENKESMEAGRRDDMRYCFDPSNQIMGGFNNIHGTVEDRGSVIFKREESFVGAPYESFMK</sequence>
<feature type="region of interest" description="Disordered" evidence="1">
    <location>
        <begin position="50"/>
        <end position="71"/>
    </location>
</feature>
<dbReference type="Proteomes" id="UP000624404">
    <property type="component" value="Unassembled WGS sequence"/>
</dbReference>
<evidence type="ECO:0000313" key="2">
    <source>
        <dbReference type="EMBL" id="CAD6453496.1"/>
    </source>
</evidence>